<feature type="region of interest" description="Disordered" evidence="1">
    <location>
        <begin position="283"/>
        <end position="317"/>
    </location>
</feature>
<dbReference type="Pfam" id="PF15463">
    <property type="entry name" value="ECM11"/>
    <property type="match status" value="1"/>
</dbReference>
<evidence type="ECO:0000313" key="4">
    <source>
        <dbReference type="Proteomes" id="UP000249619"/>
    </source>
</evidence>
<accession>A0A364NC33</accession>
<dbReference type="AlphaFoldDB" id="A0A364NC33"/>
<name>A0A364NC33_STELY</name>
<dbReference type="InterPro" id="IPR029178">
    <property type="entry name" value="Ecm11_C"/>
</dbReference>
<dbReference type="EMBL" id="QGDH01000017">
    <property type="protein sequence ID" value="RAR14875.1"/>
    <property type="molecule type" value="Genomic_DNA"/>
</dbReference>
<dbReference type="InterPro" id="IPR053029">
    <property type="entry name" value="RNA_pol_I-specific_init_factor"/>
</dbReference>
<evidence type="ECO:0000313" key="3">
    <source>
        <dbReference type="EMBL" id="RAR14875.1"/>
    </source>
</evidence>
<feature type="compositionally biased region" description="Polar residues" evidence="1">
    <location>
        <begin position="298"/>
        <end position="311"/>
    </location>
</feature>
<gene>
    <name evidence="3" type="ORF">DDE83_001713</name>
</gene>
<keyword evidence="4" id="KW-1185">Reference proteome</keyword>
<protein>
    <submittedName>
        <fullName evidence="3">Extracellular mutant protein 11-like protein</fullName>
    </submittedName>
</protein>
<feature type="compositionally biased region" description="Acidic residues" evidence="1">
    <location>
        <begin position="79"/>
        <end position="99"/>
    </location>
</feature>
<dbReference type="GO" id="GO:0001164">
    <property type="term" value="F:RNA polymerase I core promoter sequence-specific DNA binding"/>
    <property type="evidence" value="ECO:0007669"/>
    <property type="project" value="TreeGrafter"/>
</dbReference>
<evidence type="ECO:0000256" key="1">
    <source>
        <dbReference type="SAM" id="MobiDB-lite"/>
    </source>
</evidence>
<feature type="region of interest" description="Disordered" evidence="1">
    <location>
        <begin position="136"/>
        <end position="214"/>
    </location>
</feature>
<sequence length="827" mass="95118">MPNLYRDLTGRLLLPISAVMQNPPQRNRPGQGRGQKQDLYDTDAESLDTTVDQSIVQVEESQQRDFQPQLPGQYHDLGVDEDDEDDEEDGESGSEEPEVLYDRENRRFTQEGDRYFEEKDLSYLTHDERLSFLSQAGQTGFQPVDGDSYPTTTNGEPSEVEGGQEPPSDYRYNGGQVSPSPQRPKIKYEGAQQHAAQPTQRQQKIHMPAPKQGTRGSAAIFHHGAQLRDQGRAIPPVVQHTGTGQGFQHHIIAPESSQPPSYSQANTGVSTAHAIHPNRQQAAYGQANNQQHVPRQHSGPSRVQFQSNNTKPLEAPAPLKRPFSVHAIPEQVIHQLPIESAPIDMPEARPQEDYDPETLFKMNYESLMRESFDTDPRSRNPVLAEEDLQRPLVERIELVQKHLDDTNQAEFFRSLPTNEWEDAGDWFLDRFQDIIGRMRQARLKKRKLAQEFEDEVEKRHRHVSKKQHQVEEAMDKMKAQALRFQRLNYYVDVTNQRMLRFAAECVDDRITEGVEQRCVDRHFDILFKRATSDRQNQSIVLNLDDWFEMESATDYPVHFSLHYCLKLASTPTAPRANGCCVYQRPSRGHLLTQRDFFVPGSHMAVVEWKPKSWCIPTESQLEPMESLLVNPKDVTCFLERNHHKRISWKFSACAVAIDALQRLPHRVFNNLSSIVLHEESPSVCAPETHTRGLAFLKEEPPQLCIERRVMGYGAAHFSRWAPVTGSRFLRRHGDQALWFFEAVFAWLQEVQKSREMKALHRGAYSLTFEDDNDKAIWAGLVIPMRMQIDMQENFCIRNITRLTLSTDRGCIYMTFLLPWHFPIGSRN</sequence>
<dbReference type="GO" id="GO:0070860">
    <property type="term" value="C:RNA polymerase I core factor complex"/>
    <property type="evidence" value="ECO:0007669"/>
    <property type="project" value="TreeGrafter"/>
</dbReference>
<feature type="compositionally biased region" description="Polar residues" evidence="1">
    <location>
        <begin position="47"/>
        <end position="66"/>
    </location>
</feature>
<dbReference type="PANTHER" id="PTHR28244">
    <property type="entry name" value="RNA POLYMERASE I-SPECIFIC TRANSCRIPTION INITIATION FACTOR RRN11"/>
    <property type="match status" value="1"/>
</dbReference>
<dbReference type="GO" id="GO:0042790">
    <property type="term" value="P:nucleolar large rRNA transcription by RNA polymerase I"/>
    <property type="evidence" value="ECO:0007669"/>
    <property type="project" value="TreeGrafter"/>
</dbReference>
<evidence type="ECO:0000259" key="2">
    <source>
        <dbReference type="Pfam" id="PF15463"/>
    </source>
</evidence>
<dbReference type="STRING" id="183478.A0A364NC33"/>
<feature type="region of interest" description="Disordered" evidence="1">
    <location>
        <begin position="21"/>
        <end position="107"/>
    </location>
</feature>
<comment type="caution">
    <text evidence="3">The sequence shown here is derived from an EMBL/GenBank/DDBJ whole genome shotgun (WGS) entry which is preliminary data.</text>
</comment>
<dbReference type="Proteomes" id="UP000249619">
    <property type="component" value="Unassembled WGS sequence"/>
</dbReference>
<reference evidence="4" key="1">
    <citation type="submission" date="2018-05" db="EMBL/GenBank/DDBJ databases">
        <title>Draft genome sequence of Stemphylium lycopersici strain CIDEFI 213.</title>
        <authorList>
            <person name="Medina R."/>
            <person name="Franco M.E.E."/>
            <person name="Lucentini C.G."/>
            <person name="Saparrat M.C.N."/>
            <person name="Balatti P.A."/>
        </authorList>
    </citation>
    <scope>NUCLEOTIDE SEQUENCE [LARGE SCALE GENOMIC DNA]</scope>
    <source>
        <strain evidence="4">CIDEFI 213</strain>
    </source>
</reference>
<dbReference type="PANTHER" id="PTHR28244:SF3">
    <property type="entry name" value="EXTRACELLULAR MUTANT PROTEIN 11 C-TERMINAL DOMAIN-CONTAINING PROTEIN"/>
    <property type="match status" value="1"/>
</dbReference>
<feature type="compositionally biased region" description="Low complexity" evidence="1">
    <location>
        <begin position="191"/>
        <end position="202"/>
    </location>
</feature>
<dbReference type="GO" id="GO:0017025">
    <property type="term" value="F:TBP-class protein binding"/>
    <property type="evidence" value="ECO:0007669"/>
    <property type="project" value="TreeGrafter"/>
</dbReference>
<feature type="domain" description="Extracellular mutant protein 11 C-terminal" evidence="2">
    <location>
        <begin position="353"/>
        <end position="481"/>
    </location>
</feature>
<proteinExistence type="predicted"/>
<organism evidence="3 4">
    <name type="scientific">Stemphylium lycopersici</name>
    <name type="common">Tomato gray leaf spot disease fungus</name>
    <name type="synonym">Thyrospora lycopersici</name>
    <dbReference type="NCBI Taxonomy" id="183478"/>
    <lineage>
        <taxon>Eukaryota</taxon>
        <taxon>Fungi</taxon>
        <taxon>Dikarya</taxon>
        <taxon>Ascomycota</taxon>
        <taxon>Pezizomycotina</taxon>
        <taxon>Dothideomycetes</taxon>
        <taxon>Pleosporomycetidae</taxon>
        <taxon>Pleosporales</taxon>
        <taxon>Pleosporineae</taxon>
        <taxon>Pleosporaceae</taxon>
        <taxon>Stemphylium</taxon>
    </lineage>
</organism>